<name>A0A9D9HU50_9BACT</name>
<evidence type="ECO:0000313" key="2">
    <source>
        <dbReference type="EMBL" id="MBO8460334.1"/>
    </source>
</evidence>
<gene>
    <name evidence="2" type="ORF">IAA73_08395</name>
</gene>
<dbReference type="EMBL" id="JADIMG010000079">
    <property type="protein sequence ID" value="MBO8460334.1"/>
    <property type="molecule type" value="Genomic_DNA"/>
</dbReference>
<keyword evidence="1" id="KW-0472">Membrane</keyword>
<reference evidence="2" key="1">
    <citation type="submission" date="2020-10" db="EMBL/GenBank/DDBJ databases">
        <authorList>
            <person name="Gilroy R."/>
        </authorList>
    </citation>
    <scope>NUCLEOTIDE SEQUENCE</scope>
    <source>
        <strain evidence="2">G3-3990</strain>
    </source>
</reference>
<keyword evidence="1" id="KW-1133">Transmembrane helix</keyword>
<sequence length="102" mass="12089">MTQEENQIKAIAGKRNPYKVPEGYFDRRTFRLPHQSQPASHKKSRLHGYLIGAAAAALILLVSLPMIWWNHEQKIQAQEEYELYLYSQMDESTFYDLYFTNY</sequence>
<protein>
    <submittedName>
        <fullName evidence="2">Uncharacterized protein</fullName>
    </submittedName>
</protein>
<evidence type="ECO:0000256" key="1">
    <source>
        <dbReference type="SAM" id="Phobius"/>
    </source>
</evidence>
<proteinExistence type="predicted"/>
<evidence type="ECO:0000313" key="3">
    <source>
        <dbReference type="Proteomes" id="UP000823641"/>
    </source>
</evidence>
<organism evidence="2 3">
    <name type="scientific">Candidatus Gallipaludibacter merdavium</name>
    <dbReference type="NCBI Taxonomy" id="2840839"/>
    <lineage>
        <taxon>Bacteria</taxon>
        <taxon>Pseudomonadati</taxon>
        <taxon>Bacteroidota</taxon>
        <taxon>Bacteroidia</taxon>
        <taxon>Bacteroidales</taxon>
        <taxon>Candidatus Gallipaludibacter</taxon>
    </lineage>
</organism>
<dbReference type="Proteomes" id="UP000823641">
    <property type="component" value="Unassembled WGS sequence"/>
</dbReference>
<accession>A0A9D9HU50</accession>
<keyword evidence="1" id="KW-0812">Transmembrane</keyword>
<reference evidence="2" key="2">
    <citation type="journal article" date="2021" name="PeerJ">
        <title>Extensive microbial diversity within the chicken gut microbiome revealed by metagenomics and culture.</title>
        <authorList>
            <person name="Gilroy R."/>
            <person name="Ravi A."/>
            <person name="Getino M."/>
            <person name="Pursley I."/>
            <person name="Horton D.L."/>
            <person name="Alikhan N.F."/>
            <person name="Baker D."/>
            <person name="Gharbi K."/>
            <person name="Hall N."/>
            <person name="Watson M."/>
            <person name="Adriaenssens E.M."/>
            <person name="Foster-Nyarko E."/>
            <person name="Jarju S."/>
            <person name="Secka A."/>
            <person name="Antonio M."/>
            <person name="Oren A."/>
            <person name="Chaudhuri R.R."/>
            <person name="La Ragione R."/>
            <person name="Hildebrand F."/>
            <person name="Pallen M.J."/>
        </authorList>
    </citation>
    <scope>NUCLEOTIDE SEQUENCE</scope>
    <source>
        <strain evidence="2">G3-3990</strain>
    </source>
</reference>
<comment type="caution">
    <text evidence="2">The sequence shown here is derived from an EMBL/GenBank/DDBJ whole genome shotgun (WGS) entry which is preliminary data.</text>
</comment>
<feature type="transmembrane region" description="Helical" evidence="1">
    <location>
        <begin position="49"/>
        <end position="69"/>
    </location>
</feature>
<dbReference type="AlphaFoldDB" id="A0A9D9HU50"/>